<feature type="transmembrane region" description="Helical" evidence="6">
    <location>
        <begin position="65"/>
        <end position="86"/>
    </location>
</feature>
<dbReference type="PANTHER" id="PTHR16276:SF1">
    <property type="entry name" value="SMALL RIBOSOMAL SUBUNIT PROTEIN MS39"/>
    <property type="match status" value="1"/>
</dbReference>
<evidence type="ECO:0000256" key="2">
    <source>
        <dbReference type="ARBA" id="ARBA00022737"/>
    </source>
</evidence>
<dbReference type="AlphaFoldDB" id="A0A8C3CC27"/>
<evidence type="ECO:0000256" key="6">
    <source>
        <dbReference type="SAM" id="Phobius"/>
    </source>
</evidence>
<dbReference type="InterPro" id="IPR037387">
    <property type="entry name" value="PTCD3"/>
</dbReference>
<keyword evidence="8" id="KW-1185">Reference proteome</keyword>
<reference evidence="7" key="3">
    <citation type="submission" date="2025-09" db="UniProtKB">
        <authorList>
            <consortium name="Ensembl"/>
        </authorList>
    </citation>
    <scope>IDENTIFICATION</scope>
</reference>
<dbReference type="InterPro" id="IPR055063">
    <property type="entry name" value="Rib_mS39_PPR"/>
</dbReference>
<dbReference type="GO" id="GO:0032543">
    <property type="term" value="P:mitochondrial translation"/>
    <property type="evidence" value="ECO:0007669"/>
    <property type="project" value="InterPro"/>
</dbReference>
<evidence type="ECO:0000256" key="4">
    <source>
        <dbReference type="ARBA" id="ARBA00023128"/>
    </source>
</evidence>
<sequence length="661" mass="74725">MLPLRKIRKCKAEAGESRTENKGKKKRTAAVLWHAGHAVRPEEGEGGFQMPEVVKEAVKEELTKMFFLTLIFLVTCFFIKFLFSLFPMQRLLSLSKESGRNAAKYIIKQFPQYFDKILAEPNVPCLMPVTLTPQLEGVNEEALRERINLRMVKASVDLFDQLLQAGTPVSLETTNSLLDLLCFYGDGESVQEEQREEKEDLEESGSSELSGHWNNDAERIFKIMPERNAHSYCTMIRGMAKVKSPFSAERVHFLCSLLDSLFFFVYFPDLCVLLSLKVFLNHMVQQEVQPNLLTFNAVLKTLKRYSRHLLCNCGASFHFRSIFANSLPMEHIAQLSYCSSVCPAVDLGPSSIISEVLEDVEKRSFTAQDPDDGMNFNISDNLHCLNISEESASEFQVVLANDLIGTEPAFFPSCRSKFFSLLCMMEQIDVVLKWYREMPPSVSLFYPSPKNIVDLLQALDAANHLEAIPSVWEDMKLLGFNRRQDLLEEILSLMSRDTHPEETQLAFAKCAEDIKNVHEQSWREQAPLAWTGSALGHVAVLFSRVGRTMGAVPNLGEWLFRKHRTCLGFSKGFSKRFNTCFLPLCFLNCAKQTNSPDEAIKLVKLAVSLGLPSAHMLKSRVEKEFELSESQRKALESIQPDSDSSDSDSDSDDSDSDSDSN</sequence>
<reference evidence="7" key="1">
    <citation type="submission" date="2018-09" db="EMBL/GenBank/DDBJ databases">
        <title>Common duck and Muscovy duck high density SNP chip.</title>
        <authorList>
            <person name="Vignal A."/>
            <person name="Thebault N."/>
            <person name="Warren W.C."/>
        </authorList>
    </citation>
    <scope>NUCLEOTIDE SEQUENCE [LARGE SCALE GENOMIC DNA]</scope>
</reference>
<keyword evidence="6" id="KW-0812">Transmembrane</keyword>
<dbReference type="Proteomes" id="UP000694556">
    <property type="component" value="Chromosome 4"/>
</dbReference>
<comment type="subcellular location">
    <subcellularLocation>
        <location evidence="1">Mitochondrion</location>
    </subcellularLocation>
</comment>
<evidence type="ECO:0000256" key="1">
    <source>
        <dbReference type="ARBA" id="ARBA00004173"/>
    </source>
</evidence>
<keyword evidence="3" id="KW-0809">Transit peptide</keyword>
<dbReference type="Ensembl" id="ENSCMMT00000020143.1">
    <property type="protein sequence ID" value="ENSCMMP00000018344.1"/>
    <property type="gene ID" value="ENSCMMG00000011574.1"/>
</dbReference>
<dbReference type="GO" id="GO:0005739">
    <property type="term" value="C:mitochondrion"/>
    <property type="evidence" value="ECO:0007669"/>
    <property type="project" value="UniProtKB-SubCell"/>
</dbReference>
<evidence type="ECO:0000313" key="7">
    <source>
        <dbReference type="Ensembl" id="ENSCMMP00000018344.1"/>
    </source>
</evidence>
<evidence type="ECO:0000313" key="8">
    <source>
        <dbReference type="Proteomes" id="UP000694556"/>
    </source>
</evidence>
<keyword evidence="2" id="KW-0677">Repeat</keyword>
<keyword evidence="6" id="KW-1133">Transmembrane helix</keyword>
<dbReference type="GO" id="GO:0043024">
    <property type="term" value="F:ribosomal small subunit binding"/>
    <property type="evidence" value="ECO:0007669"/>
    <property type="project" value="InterPro"/>
</dbReference>
<reference evidence="7" key="2">
    <citation type="submission" date="2025-08" db="UniProtKB">
        <authorList>
            <consortium name="Ensembl"/>
        </authorList>
    </citation>
    <scope>IDENTIFICATION</scope>
</reference>
<dbReference type="GO" id="GO:0019843">
    <property type="term" value="F:rRNA binding"/>
    <property type="evidence" value="ECO:0007669"/>
    <property type="project" value="InterPro"/>
</dbReference>
<dbReference type="PANTHER" id="PTHR16276">
    <property type="entry name" value="PENTATRICOPEPTIDE REPEAT DOMAIN-CONTAINING PROTEIN 3"/>
    <property type="match status" value="1"/>
</dbReference>
<feature type="compositionally biased region" description="Acidic residues" evidence="5">
    <location>
        <begin position="643"/>
        <end position="661"/>
    </location>
</feature>
<proteinExistence type="predicted"/>
<dbReference type="Gene3D" id="1.25.40.10">
    <property type="entry name" value="Tetratricopeptide repeat domain"/>
    <property type="match status" value="1"/>
</dbReference>
<feature type="region of interest" description="Disordered" evidence="5">
    <location>
        <begin position="630"/>
        <end position="661"/>
    </location>
</feature>
<organism evidence="7 8">
    <name type="scientific">Cairina moschata</name>
    <name type="common">Muscovy duck</name>
    <dbReference type="NCBI Taxonomy" id="8855"/>
    <lineage>
        <taxon>Eukaryota</taxon>
        <taxon>Metazoa</taxon>
        <taxon>Chordata</taxon>
        <taxon>Craniata</taxon>
        <taxon>Vertebrata</taxon>
        <taxon>Euteleostomi</taxon>
        <taxon>Archelosauria</taxon>
        <taxon>Archosauria</taxon>
        <taxon>Dinosauria</taxon>
        <taxon>Saurischia</taxon>
        <taxon>Theropoda</taxon>
        <taxon>Coelurosauria</taxon>
        <taxon>Aves</taxon>
        <taxon>Neognathae</taxon>
        <taxon>Galloanserae</taxon>
        <taxon>Anseriformes</taxon>
        <taxon>Anatidae</taxon>
        <taxon>Anatinae</taxon>
        <taxon>Cairina</taxon>
    </lineage>
</organism>
<accession>A0A8C3CC27</accession>
<evidence type="ECO:0000256" key="5">
    <source>
        <dbReference type="SAM" id="MobiDB-lite"/>
    </source>
</evidence>
<dbReference type="Pfam" id="PF22330">
    <property type="entry name" value="Rib_mS39_PPR"/>
    <property type="match status" value="1"/>
</dbReference>
<protein>
    <submittedName>
        <fullName evidence="7">Pentatricopeptide repeat domain 3</fullName>
    </submittedName>
</protein>
<evidence type="ECO:0000256" key="3">
    <source>
        <dbReference type="ARBA" id="ARBA00022946"/>
    </source>
</evidence>
<dbReference type="InterPro" id="IPR011990">
    <property type="entry name" value="TPR-like_helical_dom_sf"/>
</dbReference>
<name>A0A8C3CC27_CAIMO</name>
<keyword evidence="4" id="KW-0496">Mitochondrion</keyword>
<keyword evidence="6" id="KW-0472">Membrane</keyword>